<feature type="region of interest" description="Disordered" evidence="1">
    <location>
        <begin position="80"/>
        <end position="152"/>
    </location>
</feature>
<evidence type="ECO:0000313" key="2">
    <source>
        <dbReference type="EMBL" id="PVD37975.1"/>
    </source>
</evidence>
<gene>
    <name evidence="2" type="ORF">C0Q70_00577</name>
</gene>
<sequence>MKRDGDPESDRLLPDKAEASSKGQHAPNYSPSTHQATQTEADAHLPNPLTKFTSNANSNFLHLDRTFPMVSSVVTAPVAAPPILANGQRSGHRTPDRDPLERREPRHRLKAAPEDDNVTETRTPVGVTAPITTGGNSPEIVELTATGPDPTDQRRFLGPEHEKQGGWTPETFSSLIPFTEMSEPVRMEVRPTANVYAQMKPLPKAPNAPNTILHTPPSKDAPNTVKVVDVSFPETPPMNGVLIGDSDNEGESVTSPQLPLLHISEEDLTRNVHKPQKPFPGGGLSSPSAPPTVSLTPASPARALEPRPESFPSQFPVGVRAPPNSSSLSDEDSGGFSVRNLSGSEATSPTYFSSAATARPYHYAFDPTADSDPSELLDEFMHVPPNTYLAGGLDDRRELRLRDVRDNQEAIPI</sequence>
<dbReference type="Proteomes" id="UP000245119">
    <property type="component" value="Linkage Group LG1"/>
</dbReference>
<reference evidence="2 3" key="1">
    <citation type="submission" date="2018-04" db="EMBL/GenBank/DDBJ databases">
        <title>The genome of golden apple snail Pomacea canaliculata provides insight into stress tolerance and invasive adaptation.</title>
        <authorList>
            <person name="Liu C."/>
            <person name="Liu B."/>
            <person name="Ren Y."/>
            <person name="Zhang Y."/>
            <person name="Wang H."/>
            <person name="Li S."/>
            <person name="Jiang F."/>
            <person name="Yin L."/>
            <person name="Zhang G."/>
            <person name="Qian W."/>
            <person name="Fan W."/>
        </authorList>
    </citation>
    <scope>NUCLEOTIDE SEQUENCE [LARGE SCALE GENOMIC DNA]</scope>
    <source>
        <strain evidence="2">SZHN2017</strain>
        <tissue evidence="2">Muscle</tissue>
    </source>
</reference>
<organism evidence="2 3">
    <name type="scientific">Pomacea canaliculata</name>
    <name type="common">Golden apple snail</name>
    <dbReference type="NCBI Taxonomy" id="400727"/>
    <lineage>
        <taxon>Eukaryota</taxon>
        <taxon>Metazoa</taxon>
        <taxon>Spiralia</taxon>
        <taxon>Lophotrochozoa</taxon>
        <taxon>Mollusca</taxon>
        <taxon>Gastropoda</taxon>
        <taxon>Caenogastropoda</taxon>
        <taxon>Architaenioglossa</taxon>
        <taxon>Ampullarioidea</taxon>
        <taxon>Ampullariidae</taxon>
        <taxon>Pomacea</taxon>
    </lineage>
</organism>
<keyword evidence="3" id="KW-1185">Reference proteome</keyword>
<feature type="region of interest" description="Disordered" evidence="1">
    <location>
        <begin position="1"/>
        <end position="55"/>
    </location>
</feature>
<name>A0A2T7PX25_POMCA</name>
<accession>A0A2T7PX25</accession>
<feature type="compositionally biased region" description="Basic and acidic residues" evidence="1">
    <location>
        <begin position="93"/>
        <end position="104"/>
    </location>
</feature>
<feature type="compositionally biased region" description="Basic and acidic residues" evidence="1">
    <location>
        <begin position="1"/>
        <end position="19"/>
    </location>
</feature>
<feature type="region of interest" description="Disordered" evidence="1">
    <location>
        <begin position="200"/>
        <end position="349"/>
    </location>
</feature>
<feature type="compositionally biased region" description="Polar residues" evidence="1">
    <location>
        <begin position="339"/>
        <end position="349"/>
    </location>
</feature>
<evidence type="ECO:0000256" key="1">
    <source>
        <dbReference type="SAM" id="MobiDB-lite"/>
    </source>
</evidence>
<proteinExistence type="predicted"/>
<dbReference type="EMBL" id="PZQS01000001">
    <property type="protein sequence ID" value="PVD37975.1"/>
    <property type="molecule type" value="Genomic_DNA"/>
</dbReference>
<comment type="caution">
    <text evidence="2">The sequence shown here is derived from an EMBL/GenBank/DDBJ whole genome shotgun (WGS) entry which is preliminary data.</text>
</comment>
<protein>
    <submittedName>
        <fullName evidence="2">Uncharacterized protein</fullName>
    </submittedName>
</protein>
<dbReference type="AlphaFoldDB" id="A0A2T7PX25"/>
<evidence type="ECO:0000313" key="3">
    <source>
        <dbReference type="Proteomes" id="UP000245119"/>
    </source>
</evidence>
<dbReference type="OrthoDB" id="6124476at2759"/>
<feature type="compositionally biased region" description="Polar residues" evidence="1">
    <location>
        <begin position="21"/>
        <end position="40"/>
    </location>
</feature>